<protein>
    <recommendedName>
        <fullName evidence="3">Lipoprotein</fullName>
    </recommendedName>
</protein>
<dbReference type="RefSeq" id="WP_005275271.1">
    <property type="nucleotide sequence ID" value="NZ_KB850195.1"/>
</dbReference>
<keyword evidence="2" id="KW-1185">Reference proteome</keyword>
<evidence type="ECO:0008006" key="3">
    <source>
        <dbReference type="Google" id="ProtNLM"/>
    </source>
</evidence>
<comment type="caution">
    <text evidence="1">The sequence shown here is derived from an EMBL/GenBank/DDBJ whole genome shotgun (WGS) entry which is preliminary data.</text>
</comment>
<organism evidence="1 2">
    <name type="scientific">Acinetobacter colistiniresistens</name>
    <dbReference type="NCBI Taxonomy" id="280145"/>
    <lineage>
        <taxon>Bacteria</taxon>
        <taxon>Pseudomonadati</taxon>
        <taxon>Pseudomonadota</taxon>
        <taxon>Gammaproteobacteria</taxon>
        <taxon>Moraxellales</taxon>
        <taxon>Moraxellaceae</taxon>
        <taxon>Acinetobacter</taxon>
    </lineage>
</organism>
<proteinExistence type="predicted"/>
<name>N9PL08_9GAMM</name>
<reference evidence="1 2" key="1">
    <citation type="submission" date="2013-02" db="EMBL/GenBank/DDBJ databases">
        <title>The Genome Sequence of Acinetobacter sp. NIPH 1859.</title>
        <authorList>
            <consortium name="The Broad Institute Genome Sequencing Platform"/>
            <consortium name="The Broad Institute Genome Sequencing Center for Infectious Disease"/>
            <person name="Cerqueira G."/>
            <person name="Feldgarden M."/>
            <person name="Courvalin P."/>
            <person name="Perichon B."/>
            <person name="Grillot-Courvalin C."/>
            <person name="Clermont D."/>
            <person name="Rocha E."/>
            <person name="Yoon E.-J."/>
            <person name="Nemec A."/>
            <person name="Walker B."/>
            <person name="Young S.K."/>
            <person name="Zeng Q."/>
            <person name="Gargeya S."/>
            <person name="Fitzgerald M."/>
            <person name="Haas B."/>
            <person name="Abouelleil A."/>
            <person name="Alvarado L."/>
            <person name="Arachchi H.M."/>
            <person name="Berlin A.M."/>
            <person name="Chapman S.B."/>
            <person name="Dewar J."/>
            <person name="Goldberg J."/>
            <person name="Griggs A."/>
            <person name="Gujja S."/>
            <person name="Hansen M."/>
            <person name="Howarth C."/>
            <person name="Imamovic A."/>
            <person name="Larimer J."/>
            <person name="McCowan C."/>
            <person name="Murphy C."/>
            <person name="Neiman D."/>
            <person name="Pearson M."/>
            <person name="Priest M."/>
            <person name="Roberts A."/>
            <person name="Saif S."/>
            <person name="Shea T."/>
            <person name="Sisk P."/>
            <person name="Sykes S."/>
            <person name="Wortman J."/>
            <person name="Nusbaum C."/>
            <person name="Birren B."/>
        </authorList>
    </citation>
    <scope>NUCLEOTIDE SEQUENCE [LARGE SCALE GENOMIC DNA]</scope>
    <source>
        <strain evidence="1 2">NIPH 1859</strain>
    </source>
</reference>
<evidence type="ECO:0000313" key="2">
    <source>
        <dbReference type="Proteomes" id="UP000013009"/>
    </source>
</evidence>
<accession>N9PL08</accession>
<dbReference type="AlphaFoldDB" id="N9PL08"/>
<evidence type="ECO:0000313" key="1">
    <source>
        <dbReference type="EMBL" id="ENX34128.1"/>
    </source>
</evidence>
<dbReference type="PATRIC" id="fig|1217695.3.peg.2721"/>
<dbReference type="HOGENOM" id="CLU_151725_1_0_6"/>
<dbReference type="PROSITE" id="PS51257">
    <property type="entry name" value="PROKAR_LIPOPROTEIN"/>
    <property type="match status" value="1"/>
</dbReference>
<dbReference type="EMBL" id="APRZ01000017">
    <property type="protein sequence ID" value="ENX34128.1"/>
    <property type="molecule type" value="Genomic_DNA"/>
</dbReference>
<gene>
    <name evidence="1" type="ORF">F889_02792</name>
</gene>
<sequence>MLIKKLVPTVILSIVISATLIGCSKNKSDNVDNASIKSEASEVNETNAMEVGSYPIHQVLNKVDNFDDFRIIDVRQEFNTSETTKTEATVILTKEGLADDSVEASRIKYNFKLEDGKWKEVSKEDSWRCGRGPNTTEFQKKLCP</sequence>
<dbReference type="Proteomes" id="UP000013009">
    <property type="component" value="Unassembled WGS sequence"/>
</dbReference>